<dbReference type="InterPro" id="IPR011249">
    <property type="entry name" value="Metalloenz_LuxS/M16"/>
</dbReference>
<feature type="binding site" evidence="14">
    <location>
        <position position="124"/>
    </location>
    <ligand>
        <name>Fe cation</name>
        <dbReference type="ChEBI" id="CHEBI:24875"/>
    </ligand>
</feature>
<evidence type="ECO:0000313" key="15">
    <source>
        <dbReference type="EMBL" id="NPE26149.1"/>
    </source>
</evidence>
<name>A0ABX2B7W6_9BACT</name>
<evidence type="ECO:0000256" key="5">
    <source>
        <dbReference type="ARBA" id="ARBA00015130"/>
    </source>
</evidence>
<protein>
    <recommendedName>
        <fullName evidence="5 14">S-ribosylhomocysteine lyase</fullName>
        <ecNumber evidence="4 14">4.4.1.21</ecNumber>
    </recommendedName>
    <alternativeName>
        <fullName evidence="12 14">AI-2 synthesis protein</fullName>
    </alternativeName>
    <alternativeName>
        <fullName evidence="13 14">Autoinducer-2 production protein LuxS</fullName>
    </alternativeName>
</protein>
<reference evidence="15 16" key="1">
    <citation type="submission" date="2020-05" db="EMBL/GenBank/DDBJ databases">
        <title>Distinct polysaccharide utilization as determinants for interspecies competition between intestinal Prevotella spp.</title>
        <authorList>
            <person name="Galvez E.J.C."/>
            <person name="Iljazovic A."/>
            <person name="Strowig T."/>
        </authorList>
    </citation>
    <scope>NUCLEOTIDE SEQUENCE [LARGE SCALE GENOMIC DNA]</scope>
    <source>
        <strain evidence="15 16">PCHR</strain>
    </source>
</reference>
<dbReference type="EMBL" id="JABKKJ010000030">
    <property type="protein sequence ID" value="NPE26149.1"/>
    <property type="molecule type" value="Genomic_DNA"/>
</dbReference>
<comment type="catalytic activity">
    <reaction evidence="1 14">
        <text>S-(5-deoxy-D-ribos-5-yl)-L-homocysteine = (S)-4,5-dihydroxypentane-2,3-dione + L-homocysteine</text>
        <dbReference type="Rhea" id="RHEA:17753"/>
        <dbReference type="ChEBI" id="CHEBI:29484"/>
        <dbReference type="ChEBI" id="CHEBI:58195"/>
        <dbReference type="ChEBI" id="CHEBI:58199"/>
        <dbReference type="EC" id="4.4.1.21"/>
    </reaction>
</comment>
<dbReference type="PRINTS" id="PR01487">
    <property type="entry name" value="LUXSPROTEIN"/>
</dbReference>
<dbReference type="SUPFAM" id="SSF63411">
    <property type="entry name" value="LuxS/MPP-like metallohydrolase"/>
    <property type="match status" value="1"/>
</dbReference>
<feature type="binding site" evidence="14">
    <location>
        <position position="53"/>
    </location>
    <ligand>
        <name>Fe cation</name>
        <dbReference type="ChEBI" id="CHEBI:24875"/>
    </ligand>
</feature>
<dbReference type="PANTHER" id="PTHR35799">
    <property type="entry name" value="S-RIBOSYLHOMOCYSTEINE LYASE"/>
    <property type="match status" value="1"/>
</dbReference>
<evidence type="ECO:0000256" key="10">
    <source>
        <dbReference type="ARBA" id="ARBA00023239"/>
    </source>
</evidence>
<evidence type="ECO:0000256" key="12">
    <source>
        <dbReference type="ARBA" id="ARBA00030600"/>
    </source>
</evidence>
<dbReference type="NCBIfam" id="NF002604">
    <property type="entry name" value="PRK02260.1-4"/>
    <property type="match status" value="1"/>
</dbReference>
<evidence type="ECO:0000256" key="1">
    <source>
        <dbReference type="ARBA" id="ARBA00000297"/>
    </source>
</evidence>
<sequence>MKKIPSFTIDHNHLLRGIYVSRKDNVGGETITTFDIRMKEPNREPALHNGALHTIEHLAATYLRNDTEWQERIVYWGPMGCLTGNYLLIRGDYRSCDIVELMKRTFRFIAEFEGNIPGAAPQDCGNWLLHDLPMARFEARKYLEEVLDKITEDNLVYPAQKS</sequence>
<dbReference type="InterPro" id="IPR003815">
    <property type="entry name" value="S-ribosylhomocysteinase"/>
</dbReference>
<dbReference type="GO" id="GO:0043768">
    <property type="term" value="F:S-ribosylhomocysteine lyase activity"/>
    <property type="evidence" value="ECO:0007669"/>
    <property type="project" value="UniProtKB-EC"/>
</dbReference>
<evidence type="ECO:0000256" key="14">
    <source>
        <dbReference type="HAMAP-Rule" id="MF_00091"/>
    </source>
</evidence>
<gene>
    <name evidence="14" type="primary">luxS</name>
    <name evidence="15" type="ORF">HPS54_11620</name>
</gene>
<evidence type="ECO:0000256" key="11">
    <source>
        <dbReference type="ARBA" id="ARBA00024654"/>
    </source>
</evidence>
<evidence type="ECO:0000256" key="6">
    <source>
        <dbReference type="ARBA" id="ARBA00022654"/>
    </source>
</evidence>
<accession>A0ABX2B7W6</accession>
<dbReference type="HAMAP" id="MF_00091">
    <property type="entry name" value="LuxS"/>
    <property type="match status" value="1"/>
</dbReference>
<feature type="binding site" evidence="14">
    <location>
        <position position="57"/>
    </location>
    <ligand>
        <name>Fe cation</name>
        <dbReference type="ChEBI" id="CHEBI:24875"/>
    </ligand>
</feature>
<keyword evidence="16" id="KW-1185">Reference proteome</keyword>
<comment type="similarity">
    <text evidence="2 14">Belongs to the LuxS family.</text>
</comment>
<dbReference type="InterPro" id="IPR037005">
    <property type="entry name" value="LuxS_sf"/>
</dbReference>
<evidence type="ECO:0000256" key="8">
    <source>
        <dbReference type="ARBA" id="ARBA00022929"/>
    </source>
</evidence>
<dbReference type="PANTHER" id="PTHR35799:SF1">
    <property type="entry name" value="S-RIBOSYLHOMOCYSTEINE LYASE"/>
    <property type="match status" value="1"/>
</dbReference>
<keyword evidence="10 14" id="KW-0456">Lyase</keyword>
<dbReference type="Proteomes" id="UP000820977">
    <property type="component" value="Unassembled WGS sequence"/>
</dbReference>
<evidence type="ECO:0000256" key="4">
    <source>
        <dbReference type="ARBA" id="ARBA00012240"/>
    </source>
</evidence>
<comment type="function">
    <text evidence="11 14">Involved in the synthesis of autoinducer 2 (AI-2) which is secreted by bacteria and is used to communicate both the cell density and the metabolic potential of the environment. The regulation of gene expression in response to changes in cell density is called quorum sensing. Catalyzes the transformation of S-ribosylhomocysteine (RHC) to homocysteine (HC) and 4,5-dihydroxy-2,3-pentadione (DPD).</text>
</comment>
<dbReference type="Gene3D" id="3.30.1360.80">
    <property type="entry name" value="S-ribosylhomocysteinase (LuxS)"/>
    <property type="match status" value="1"/>
</dbReference>
<comment type="caution">
    <text evidence="15">The sequence shown here is derived from an EMBL/GenBank/DDBJ whole genome shotgun (WGS) entry which is preliminary data.</text>
</comment>
<dbReference type="EC" id="4.4.1.21" evidence="4 14"/>
<evidence type="ECO:0000256" key="9">
    <source>
        <dbReference type="ARBA" id="ARBA00023004"/>
    </source>
</evidence>
<keyword evidence="9 14" id="KW-0408">Iron</keyword>
<evidence type="ECO:0000256" key="2">
    <source>
        <dbReference type="ARBA" id="ARBA00007311"/>
    </source>
</evidence>
<keyword evidence="7 14" id="KW-0479">Metal-binding</keyword>
<comment type="cofactor">
    <cofactor evidence="14">
        <name>Fe cation</name>
        <dbReference type="ChEBI" id="CHEBI:24875"/>
    </cofactor>
    <text evidence="14">Binds 1 Fe cation per subunit.</text>
</comment>
<keyword evidence="6 14" id="KW-0673">Quorum sensing</keyword>
<evidence type="ECO:0000256" key="7">
    <source>
        <dbReference type="ARBA" id="ARBA00022723"/>
    </source>
</evidence>
<evidence type="ECO:0000256" key="13">
    <source>
        <dbReference type="ARBA" id="ARBA00031777"/>
    </source>
</evidence>
<dbReference type="RefSeq" id="WP_172345613.1">
    <property type="nucleotide sequence ID" value="NZ_CASYYZ010000048.1"/>
</dbReference>
<dbReference type="Pfam" id="PF02664">
    <property type="entry name" value="LuxS"/>
    <property type="match status" value="1"/>
</dbReference>
<proteinExistence type="inferred from homology"/>
<organism evidence="15 16">
    <name type="scientific">Xylanibacter caecicola</name>
    <dbReference type="NCBI Taxonomy" id="2736294"/>
    <lineage>
        <taxon>Bacteria</taxon>
        <taxon>Pseudomonadati</taxon>
        <taxon>Bacteroidota</taxon>
        <taxon>Bacteroidia</taxon>
        <taxon>Bacteroidales</taxon>
        <taxon>Prevotellaceae</taxon>
        <taxon>Xylanibacter</taxon>
    </lineage>
</organism>
<evidence type="ECO:0000256" key="3">
    <source>
        <dbReference type="ARBA" id="ARBA00011738"/>
    </source>
</evidence>
<keyword evidence="8 14" id="KW-0071">Autoinducer synthesis</keyword>
<comment type="subunit">
    <text evidence="3 14">Homodimer.</text>
</comment>
<evidence type="ECO:0000313" key="16">
    <source>
        <dbReference type="Proteomes" id="UP000820977"/>
    </source>
</evidence>